<evidence type="ECO:0000256" key="7">
    <source>
        <dbReference type="PROSITE-ProRule" id="PRU01373"/>
    </source>
</evidence>
<evidence type="ECO:0000256" key="5">
    <source>
        <dbReference type="ARBA" id="ARBA00022984"/>
    </source>
</evidence>
<evidence type="ECO:0000256" key="3">
    <source>
        <dbReference type="ARBA" id="ARBA00022679"/>
    </source>
</evidence>
<gene>
    <name evidence="11" type="ORF">ACFFJC_13540</name>
</gene>
<keyword evidence="3" id="KW-0808">Transferase</keyword>
<feature type="compositionally biased region" description="Pro residues" evidence="8">
    <location>
        <begin position="49"/>
        <end position="58"/>
    </location>
</feature>
<evidence type="ECO:0000313" key="11">
    <source>
        <dbReference type="EMBL" id="MFC0205291.1"/>
    </source>
</evidence>
<dbReference type="CDD" id="cd16913">
    <property type="entry name" value="YkuD_like"/>
    <property type="match status" value="1"/>
</dbReference>
<keyword evidence="9" id="KW-0732">Signal</keyword>
<dbReference type="InterPro" id="IPR045380">
    <property type="entry name" value="LD_TPept_scaffold_dom"/>
</dbReference>
<dbReference type="PANTHER" id="PTHR41533">
    <property type="entry name" value="L,D-TRANSPEPTIDASE HI_1667-RELATED"/>
    <property type="match status" value="1"/>
</dbReference>
<sequence length="472" mass="50991">MVSFMRFGPGVVSALTLVALGIQPAQAQKIRTQMPEDLLPPAAQAPQGTPAPVPVPPTAVPPAVPSGVPTVSQPVVQDVVVAEPVMPWTLSDAQALLKTIEYIGKEGLLPADYQPSALKAAISAGEGDALDALASRVFGWLIEDLRDGRTPMDARVQWFAVDPDQDLMPTSELMAQALSAHDVPGIVAKLAPTNPDYAALKAELNATPTAEKARRALIQANMDRWRWLARDLGTVYLMTNVPEFQLRLVVKNKILRTYKTVVGKPGRTATPQLAETVSAVVFNPTWTVPQSIVKGEGLGAKVLNNPRWAANNGYKGTRNADGTITVVQQPGPNNALGLMKIDMPNPHAIYLHDTPAKSYFNEEVRAFSHGCIRTERAVELGMTMAILGAQMSAPDAAELSRAGEYKKVEMTRTFPVYLTYFTFARAIDGTLQPFADIYGRDAPVLAGFKAARQLKTTQRASEEAIIQLDNPL</sequence>
<dbReference type="InterPro" id="IPR005490">
    <property type="entry name" value="LD_TPept_cat_dom"/>
</dbReference>
<comment type="pathway">
    <text evidence="1 7">Cell wall biogenesis; peptidoglycan biosynthesis.</text>
</comment>
<feature type="domain" description="L,D-TPase catalytic" evidence="10">
    <location>
        <begin position="235"/>
        <end position="394"/>
    </location>
</feature>
<feature type="active site" description="Proton donor/acceptor" evidence="7">
    <location>
        <position position="352"/>
    </location>
</feature>
<comment type="caution">
    <text evidence="11">The sequence shown here is derived from an EMBL/GenBank/DDBJ whole genome shotgun (WGS) entry which is preliminary data.</text>
</comment>
<organism evidence="11 12">
    <name type="scientific">Novosphingobium soli</name>
    <dbReference type="NCBI Taxonomy" id="574956"/>
    <lineage>
        <taxon>Bacteria</taxon>
        <taxon>Pseudomonadati</taxon>
        <taxon>Pseudomonadota</taxon>
        <taxon>Alphaproteobacteria</taxon>
        <taxon>Sphingomonadales</taxon>
        <taxon>Sphingomonadaceae</taxon>
        <taxon>Novosphingobium</taxon>
    </lineage>
</organism>
<dbReference type="SUPFAM" id="SSF141523">
    <property type="entry name" value="L,D-transpeptidase catalytic domain-like"/>
    <property type="match status" value="1"/>
</dbReference>
<evidence type="ECO:0000256" key="8">
    <source>
        <dbReference type="SAM" id="MobiDB-lite"/>
    </source>
</evidence>
<protein>
    <submittedName>
        <fullName evidence="11">L,D-transpeptidase family protein</fullName>
    </submittedName>
</protein>
<name>A0ABV6CY22_9SPHN</name>
<dbReference type="EMBL" id="JBHLWK010000015">
    <property type="protein sequence ID" value="MFC0205291.1"/>
    <property type="molecule type" value="Genomic_DNA"/>
</dbReference>
<keyword evidence="12" id="KW-1185">Reference proteome</keyword>
<evidence type="ECO:0000313" key="12">
    <source>
        <dbReference type="Proteomes" id="UP001589798"/>
    </source>
</evidence>
<feature type="region of interest" description="Disordered" evidence="8">
    <location>
        <begin position="39"/>
        <end position="58"/>
    </location>
</feature>
<keyword evidence="5 7" id="KW-0573">Peptidoglycan synthesis</keyword>
<keyword evidence="6 7" id="KW-0961">Cell wall biogenesis/degradation</keyword>
<dbReference type="Pfam" id="PF03734">
    <property type="entry name" value="YkuD"/>
    <property type="match status" value="1"/>
</dbReference>
<reference evidence="11 12" key="1">
    <citation type="submission" date="2024-09" db="EMBL/GenBank/DDBJ databases">
        <authorList>
            <person name="Sun Q."/>
            <person name="Mori K."/>
        </authorList>
    </citation>
    <scope>NUCLEOTIDE SEQUENCE [LARGE SCALE GENOMIC DNA]</scope>
    <source>
        <strain evidence="11 12">CCM 7706</strain>
    </source>
</reference>
<feature type="active site" description="Nucleophile" evidence="7">
    <location>
        <position position="371"/>
    </location>
</feature>
<dbReference type="InterPro" id="IPR038063">
    <property type="entry name" value="Transpep_catalytic_dom"/>
</dbReference>
<dbReference type="Pfam" id="PF20142">
    <property type="entry name" value="Scaffold"/>
    <property type="match status" value="1"/>
</dbReference>
<dbReference type="PROSITE" id="PS52029">
    <property type="entry name" value="LD_TPASE"/>
    <property type="match status" value="1"/>
</dbReference>
<comment type="similarity">
    <text evidence="2">Belongs to the YkuD family.</text>
</comment>
<feature type="chain" id="PRO_5047380598" evidence="9">
    <location>
        <begin position="28"/>
        <end position="472"/>
    </location>
</feature>
<evidence type="ECO:0000256" key="1">
    <source>
        <dbReference type="ARBA" id="ARBA00004752"/>
    </source>
</evidence>
<dbReference type="InterPro" id="IPR052905">
    <property type="entry name" value="LD-transpeptidase_YkuD-like"/>
</dbReference>
<evidence type="ECO:0000256" key="6">
    <source>
        <dbReference type="ARBA" id="ARBA00023316"/>
    </source>
</evidence>
<evidence type="ECO:0000256" key="2">
    <source>
        <dbReference type="ARBA" id="ARBA00005992"/>
    </source>
</evidence>
<accession>A0ABV6CY22</accession>
<dbReference type="PANTHER" id="PTHR41533:SF2">
    <property type="entry name" value="BLR7131 PROTEIN"/>
    <property type="match status" value="1"/>
</dbReference>
<feature type="signal peptide" evidence="9">
    <location>
        <begin position="1"/>
        <end position="27"/>
    </location>
</feature>
<evidence type="ECO:0000256" key="9">
    <source>
        <dbReference type="SAM" id="SignalP"/>
    </source>
</evidence>
<dbReference type="RefSeq" id="WP_379488019.1">
    <property type="nucleotide sequence ID" value="NZ_JBHLWK010000015.1"/>
</dbReference>
<proteinExistence type="inferred from homology"/>
<evidence type="ECO:0000259" key="10">
    <source>
        <dbReference type="PROSITE" id="PS52029"/>
    </source>
</evidence>
<keyword evidence="4 7" id="KW-0133">Cell shape</keyword>
<dbReference type="Gene3D" id="2.40.440.10">
    <property type="entry name" value="L,D-transpeptidase catalytic domain-like"/>
    <property type="match status" value="1"/>
</dbReference>
<dbReference type="Proteomes" id="UP001589798">
    <property type="component" value="Unassembled WGS sequence"/>
</dbReference>
<evidence type="ECO:0000256" key="4">
    <source>
        <dbReference type="ARBA" id="ARBA00022960"/>
    </source>
</evidence>